<dbReference type="Gene3D" id="3.40.228.10">
    <property type="entry name" value="Dimethylsulfoxide Reductase, domain 2"/>
    <property type="match status" value="1"/>
</dbReference>
<sequence>METTLVSRRKFLQGSVALSIVGGASISSLSLISDDDTSKEKIDDKVATLCEMCVNKCAAIAKVENGIVKKLDPNPLFPKSRNMLCARGTAGIHALYDPDRLKSPMIRIGKRGDGKFKRVTWSEAYEAILNGTKDFKGLSQILEEERDNRSTIGFCAGEGMGEHTYKKFMSNKLGSLNFVNHSSICLKTTVAGYTLTMGAYGISDLENAKYVIMAGANRAEAIVTPDTMDIFKRTRGKGVKLICIDPRFSNTAVHADEWLGIRVGTDLALVLAMTYVVLSQTLYNKKFVEVNFNGFQEYKNHILSNNYTPQWAEEITGIDANTIIRIAKDFMANAPRAIYYQGRRTAWSLQDFQLRRAQALFTALGGGIDVKGGIVFGEKLPLGEYEINTPIYANVKGRIEKDSAAIIGSSGSWIAWRNKIIEDKSPYPIRAMFTYKQNPLLSVPNVAKTRKLFEKMDLVVTIDTMPSDTVVMSDVVLPECSYLEREDPVTSFGGIEPSIALRNRVIEPLYESKPLFDILKGLSKKLSKPLWNISKKYDKDIQEEIDDRGEEDVYIEDGFDLTDMFVDSQEKINRDRVVSIYGEEAYKKLKKSGVYYPNIDKYFKKISDNEYKYYPEDKKYYTITKGKDFKKEAHYNEICVDEKELASIQSNFQTQSGKIECNLAYMSKKGIDAMPTWNDNQYTPVKKGKFKFITGRNAQFTQNSTSNNAMLLDLVRENYIWINRVQADEMNINYGDMLEIKSSIGKIHIKAYPTNKIIKDTLFFVHGFGATSEGLTLGYRNGASDNMIIEDTIEPVFGSASMHETQVEIKKVNV</sequence>
<dbReference type="CDD" id="cd02755">
    <property type="entry name" value="MopB_Thiosulfate-R-like"/>
    <property type="match status" value="1"/>
</dbReference>
<dbReference type="Gene3D" id="3.30.2070.10">
    <property type="entry name" value="Formate dehydrogenase/DMSO reductase"/>
    <property type="match status" value="1"/>
</dbReference>
<evidence type="ECO:0000256" key="1">
    <source>
        <dbReference type="ARBA" id="ARBA00010312"/>
    </source>
</evidence>
<dbReference type="Pfam" id="PF00384">
    <property type="entry name" value="Molybdopterin"/>
    <property type="match status" value="1"/>
</dbReference>
<evidence type="ECO:0000256" key="5">
    <source>
        <dbReference type="ARBA" id="ARBA00022729"/>
    </source>
</evidence>
<proteinExistence type="inferred from homology"/>
<evidence type="ECO:0000256" key="6">
    <source>
        <dbReference type="ARBA" id="ARBA00023002"/>
    </source>
</evidence>
<keyword evidence="6 10" id="KW-0560">Oxidoreductase</keyword>
<dbReference type="GO" id="GO:0016491">
    <property type="term" value="F:oxidoreductase activity"/>
    <property type="evidence" value="ECO:0007669"/>
    <property type="project" value="UniProtKB-KW"/>
</dbReference>
<dbReference type="Gene3D" id="2.40.40.20">
    <property type="match status" value="1"/>
</dbReference>
<keyword evidence="7" id="KW-0408">Iron</keyword>
<name>A0A1W1EJN4_9ZZZZ</name>
<comment type="similarity">
    <text evidence="1">Belongs to the prokaryotic molybdopterin-containing oxidoreductase family.</text>
</comment>
<evidence type="ECO:0000313" key="10">
    <source>
        <dbReference type="EMBL" id="SHO81088.1"/>
    </source>
</evidence>
<dbReference type="InterPro" id="IPR050612">
    <property type="entry name" value="Prok_Mopterin_Oxidored"/>
</dbReference>
<dbReference type="EMBL" id="FRYL01000027">
    <property type="protein sequence ID" value="SHO81088.1"/>
    <property type="molecule type" value="Genomic_DNA"/>
</dbReference>
<dbReference type="Gene3D" id="3.40.50.740">
    <property type="match status" value="1"/>
</dbReference>
<dbReference type="CDD" id="cd02778">
    <property type="entry name" value="MopB_CT_Thiosulfate-R-like"/>
    <property type="match status" value="1"/>
</dbReference>
<dbReference type="InterPro" id="IPR006963">
    <property type="entry name" value="Mopterin_OxRdtase_4Fe-4S_dom"/>
</dbReference>
<dbReference type="InterPro" id="IPR009010">
    <property type="entry name" value="Asp_de-COase-like_dom_sf"/>
</dbReference>
<feature type="domain" description="4Fe-4S Mo/W bis-MGD-type" evidence="9">
    <location>
        <begin position="43"/>
        <end position="99"/>
    </location>
</feature>
<evidence type="ECO:0000256" key="7">
    <source>
        <dbReference type="ARBA" id="ARBA00023004"/>
    </source>
</evidence>
<dbReference type="PROSITE" id="PS51669">
    <property type="entry name" value="4FE4S_MOW_BIS_MGD"/>
    <property type="match status" value="1"/>
</dbReference>
<keyword evidence="8" id="KW-0411">Iron-sulfur</keyword>
<gene>
    <name evidence="10" type="ORF">MNB_SV-15-807</name>
</gene>
<dbReference type="GO" id="GO:0051539">
    <property type="term" value="F:4 iron, 4 sulfur cluster binding"/>
    <property type="evidence" value="ECO:0007669"/>
    <property type="project" value="UniProtKB-KW"/>
</dbReference>
<dbReference type="PANTHER" id="PTHR43742">
    <property type="entry name" value="TRIMETHYLAMINE-N-OXIDE REDUCTASE"/>
    <property type="match status" value="1"/>
</dbReference>
<dbReference type="SUPFAM" id="SSF53706">
    <property type="entry name" value="Formate dehydrogenase/DMSO reductase, domains 1-3"/>
    <property type="match status" value="1"/>
</dbReference>
<evidence type="ECO:0000259" key="9">
    <source>
        <dbReference type="PROSITE" id="PS51669"/>
    </source>
</evidence>
<keyword evidence="4" id="KW-0479">Metal-binding</keyword>
<dbReference type="GO" id="GO:0043546">
    <property type="term" value="F:molybdopterin cofactor binding"/>
    <property type="evidence" value="ECO:0007669"/>
    <property type="project" value="InterPro"/>
</dbReference>
<dbReference type="AlphaFoldDB" id="A0A1W1EJN4"/>
<keyword evidence="2" id="KW-0004">4Fe-4S</keyword>
<accession>A0A1W1EJN4</accession>
<evidence type="ECO:0000256" key="3">
    <source>
        <dbReference type="ARBA" id="ARBA00022505"/>
    </source>
</evidence>
<keyword evidence="3" id="KW-0500">Molybdenum</keyword>
<dbReference type="PANTHER" id="PTHR43742:SF9">
    <property type="entry name" value="TETRATHIONATE REDUCTASE SUBUNIT A"/>
    <property type="match status" value="1"/>
</dbReference>
<dbReference type="Pfam" id="PF01568">
    <property type="entry name" value="Molydop_binding"/>
    <property type="match status" value="1"/>
</dbReference>
<reference evidence="10" key="1">
    <citation type="submission" date="2016-10" db="EMBL/GenBank/DDBJ databases">
        <authorList>
            <person name="de Groot N.N."/>
        </authorList>
    </citation>
    <scope>NUCLEOTIDE SEQUENCE</scope>
</reference>
<evidence type="ECO:0000256" key="4">
    <source>
        <dbReference type="ARBA" id="ARBA00022723"/>
    </source>
</evidence>
<dbReference type="InterPro" id="IPR006657">
    <property type="entry name" value="MoPterin_dinucl-bd_dom"/>
</dbReference>
<dbReference type="InterPro" id="IPR006656">
    <property type="entry name" value="Mopterin_OxRdtase"/>
</dbReference>
<dbReference type="Gene3D" id="2.20.25.90">
    <property type="entry name" value="ADC-like domains"/>
    <property type="match status" value="1"/>
</dbReference>
<protein>
    <submittedName>
        <fullName evidence="10">Thiosulfate reductase</fullName>
        <ecNumber evidence="10">1.-.-.-</ecNumber>
    </submittedName>
</protein>
<dbReference type="SUPFAM" id="SSF50692">
    <property type="entry name" value="ADC-like"/>
    <property type="match status" value="1"/>
</dbReference>
<evidence type="ECO:0000256" key="8">
    <source>
        <dbReference type="ARBA" id="ARBA00023014"/>
    </source>
</evidence>
<evidence type="ECO:0000256" key="2">
    <source>
        <dbReference type="ARBA" id="ARBA00022485"/>
    </source>
</evidence>
<organism evidence="10">
    <name type="scientific">hydrothermal vent metagenome</name>
    <dbReference type="NCBI Taxonomy" id="652676"/>
    <lineage>
        <taxon>unclassified sequences</taxon>
        <taxon>metagenomes</taxon>
        <taxon>ecological metagenomes</taxon>
    </lineage>
</organism>
<dbReference type="EC" id="1.-.-.-" evidence="10"/>
<dbReference type="GO" id="GO:0046872">
    <property type="term" value="F:metal ion binding"/>
    <property type="evidence" value="ECO:0007669"/>
    <property type="project" value="UniProtKB-KW"/>
</dbReference>
<keyword evidence="5" id="KW-0732">Signal</keyword>
<dbReference type="Pfam" id="PF04879">
    <property type="entry name" value="Molybdop_Fe4S4"/>
    <property type="match status" value="1"/>
</dbReference>
<dbReference type="SMART" id="SM00926">
    <property type="entry name" value="Molybdop_Fe4S4"/>
    <property type="match status" value="1"/>
</dbReference>